<proteinExistence type="predicted"/>
<accession>A0A3N4HWQ0</accession>
<keyword evidence="2" id="KW-1185">Reference proteome</keyword>
<gene>
    <name evidence="1" type="ORF">BJ508DRAFT_364060</name>
</gene>
<evidence type="ECO:0000313" key="2">
    <source>
        <dbReference type="Proteomes" id="UP000275078"/>
    </source>
</evidence>
<evidence type="ECO:0000313" key="1">
    <source>
        <dbReference type="EMBL" id="RPA78089.1"/>
    </source>
</evidence>
<name>A0A3N4HWQ0_ASCIM</name>
<dbReference type="Proteomes" id="UP000275078">
    <property type="component" value="Unassembled WGS sequence"/>
</dbReference>
<dbReference type="AlphaFoldDB" id="A0A3N4HWQ0"/>
<sequence length="303" mass="34978">MPKIVYTLPDPTHQFPNPIFVTIETEDVTSEAELLSKYGNERLHVVACFQRRFEGVIVEELPEHVWRELLQADNDSSPRLSKLRPTRGSPNFEACAFVKRVLRALGRQSFTHLSKTMLNARFTIAMTHSTLAVEDAGPTFKAWNGKIDSDFELSGVMGTFRQVAETIDSHNTIELNFASDATDAETEKDQLFRQPKIALIRPRKWWLLCKVSVQLCDLAMLNEQSGRTPSLILHHLEQFWLAVDARKEQKLQKCQEEAATARFFEFWSTEYQQEILKTAKLWRFIWDLRIPSAESSLVKYCLE</sequence>
<reference evidence="1 2" key="1">
    <citation type="journal article" date="2018" name="Nat. Ecol. Evol.">
        <title>Pezizomycetes genomes reveal the molecular basis of ectomycorrhizal truffle lifestyle.</title>
        <authorList>
            <person name="Murat C."/>
            <person name="Payen T."/>
            <person name="Noel B."/>
            <person name="Kuo A."/>
            <person name="Morin E."/>
            <person name="Chen J."/>
            <person name="Kohler A."/>
            <person name="Krizsan K."/>
            <person name="Balestrini R."/>
            <person name="Da Silva C."/>
            <person name="Montanini B."/>
            <person name="Hainaut M."/>
            <person name="Levati E."/>
            <person name="Barry K.W."/>
            <person name="Belfiori B."/>
            <person name="Cichocki N."/>
            <person name="Clum A."/>
            <person name="Dockter R.B."/>
            <person name="Fauchery L."/>
            <person name="Guy J."/>
            <person name="Iotti M."/>
            <person name="Le Tacon F."/>
            <person name="Lindquist E.A."/>
            <person name="Lipzen A."/>
            <person name="Malagnac F."/>
            <person name="Mello A."/>
            <person name="Molinier V."/>
            <person name="Miyauchi S."/>
            <person name="Poulain J."/>
            <person name="Riccioni C."/>
            <person name="Rubini A."/>
            <person name="Sitrit Y."/>
            <person name="Splivallo R."/>
            <person name="Traeger S."/>
            <person name="Wang M."/>
            <person name="Zifcakova L."/>
            <person name="Wipf D."/>
            <person name="Zambonelli A."/>
            <person name="Paolocci F."/>
            <person name="Nowrousian M."/>
            <person name="Ottonello S."/>
            <person name="Baldrian P."/>
            <person name="Spatafora J.W."/>
            <person name="Henrissat B."/>
            <person name="Nagy L.G."/>
            <person name="Aury J.M."/>
            <person name="Wincker P."/>
            <person name="Grigoriev I.V."/>
            <person name="Bonfante P."/>
            <person name="Martin F.M."/>
        </authorList>
    </citation>
    <scope>NUCLEOTIDE SEQUENCE [LARGE SCALE GENOMIC DNA]</scope>
    <source>
        <strain evidence="1 2">RN42</strain>
    </source>
</reference>
<organism evidence="1 2">
    <name type="scientific">Ascobolus immersus RN42</name>
    <dbReference type="NCBI Taxonomy" id="1160509"/>
    <lineage>
        <taxon>Eukaryota</taxon>
        <taxon>Fungi</taxon>
        <taxon>Dikarya</taxon>
        <taxon>Ascomycota</taxon>
        <taxon>Pezizomycotina</taxon>
        <taxon>Pezizomycetes</taxon>
        <taxon>Pezizales</taxon>
        <taxon>Ascobolaceae</taxon>
        <taxon>Ascobolus</taxon>
    </lineage>
</organism>
<dbReference type="EMBL" id="ML119716">
    <property type="protein sequence ID" value="RPA78089.1"/>
    <property type="molecule type" value="Genomic_DNA"/>
</dbReference>
<protein>
    <submittedName>
        <fullName evidence="1">Uncharacterized protein</fullName>
    </submittedName>
</protein>